<dbReference type="InterPro" id="IPR036938">
    <property type="entry name" value="PAP2/HPO_sf"/>
</dbReference>
<dbReference type="PANTHER" id="PTHR14969">
    <property type="entry name" value="SPHINGOSINE-1-PHOSPHATE PHOSPHOHYDROLASE"/>
    <property type="match status" value="1"/>
</dbReference>
<dbReference type="SMART" id="SM00014">
    <property type="entry name" value="acidPPc"/>
    <property type="match status" value="1"/>
</dbReference>
<sequence length="160" mass="17874">MSFELWIVVLAKYFPYLVAVLFAVFALTRSQARKARILLFCEGTVAAFLSRGVVEALRLFIHRPRPFVADPSIIPLISETSFSFPSGHAAFFFALSTVVFLHNKRWGVWFFIAAAVISIARVLAGVHYVTDILGGAALGVAIGWSIVRIRRYFRPPESQI</sequence>
<evidence type="ECO:0000256" key="1">
    <source>
        <dbReference type="SAM" id="Phobius"/>
    </source>
</evidence>
<gene>
    <name evidence="3" type="ORF">A2W52_04510</name>
</gene>
<feature type="transmembrane region" description="Helical" evidence="1">
    <location>
        <begin position="6"/>
        <end position="27"/>
    </location>
</feature>
<accession>A0A1G2MCP8</accession>
<feature type="domain" description="Phosphatidic acid phosphatase type 2/haloperoxidase" evidence="2">
    <location>
        <begin position="35"/>
        <end position="147"/>
    </location>
</feature>
<dbReference type="SUPFAM" id="SSF48317">
    <property type="entry name" value="Acid phosphatase/Vanadium-dependent haloperoxidase"/>
    <property type="match status" value="1"/>
</dbReference>
<evidence type="ECO:0000259" key="2">
    <source>
        <dbReference type="SMART" id="SM00014"/>
    </source>
</evidence>
<dbReference type="Proteomes" id="UP000176493">
    <property type="component" value="Unassembled WGS sequence"/>
</dbReference>
<proteinExistence type="predicted"/>
<dbReference type="InterPro" id="IPR000326">
    <property type="entry name" value="PAP2/HPO"/>
</dbReference>
<feature type="transmembrane region" description="Helical" evidence="1">
    <location>
        <begin position="132"/>
        <end position="149"/>
    </location>
</feature>
<dbReference type="Gene3D" id="1.20.144.10">
    <property type="entry name" value="Phosphatidic acid phosphatase type 2/haloperoxidase"/>
    <property type="match status" value="1"/>
</dbReference>
<comment type="caution">
    <text evidence="3">The sequence shown here is derived from an EMBL/GenBank/DDBJ whole genome shotgun (WGS) entry which is preliminary data.</text>
</comment>
<dbReference type="EMBL" id="MHRJ01000041">
    <property type="protein sequence ID" value="OHA21705.1"/>
    <property type="molecule type" value="Genomic_DNA"/>
</dbReference>
<organism evidence="3 4">
    <name type="scientific">Candidatus Taylorbacteria bacterium RIFCSPHIGHO2_02_49_25</name>
    <dbReference type="NCBI Taxonomy" id="1802305"/>
    <lineage>
        <taxon>Bacteria</taxon>
        <taxon>Candidatus Tayloriibacteriota</taxon>
    </lineage>
</organism>
<name>A0A1G2MCP8_9BACT</name>
<keyword evidence="1" id="KW-0812">Transmembrane</keyword>
<dbReference type="PANTHER" id="PTHR14969:SF13">
    <property type="entry name" value="AT30094P"/>
    <property type="match status" value="1"/>
</dbReference>
<keyword evidence="1" id="KW-0472">Membrane</keyword>
<protein>
    <recommendedName>
        <fullName evidence="2">Phosphatidic acid phosphatase type 2/haloperoxidase domain-containing protein</fullName>
    </recommendedName>
</protein>
<evidence type="ECO:0000313" key="4">
    <source>
        <dbReference type="Proteomes" id="UP000176493"/>
    </source>
</evidence>
<dbReference type="AlphaFoldDB" id="A0A1G2MCP8"/>
<feature type="transmembrane region" description="Helical" evidence="1">
    <location>
        <begin position="108"/>
        <end position="126"/>
    </location>
</feature>
<evidence type="ECO:0000313" key="3">
    <source>
        <dbReference type="EMBL" id="OHA21705.1"/>
    </source>
</evidence>
<keyword evidence="1" id="KW-1133">Transmembrane helix</keyword>
<reference evidence="3 4" key="1">
    <citation type="journal article" date="2016" name="Nat. Commun.">
        <title>Thousands of microbial genomes shed light on interconnected biogeochemical processes in an aquifer system.</title>
        <authorList>
            <person name="Anantharaman K."/>
            <person name="Brown C.T."/>
            <person name="Hug L.A."/>
            <person name="Sharon I."/>
            <person name="Castelle C.J."/>
            <person name="Probst A.J."/>
            <person name="Thomas B.C."/>
            <person name="Singh A."/>
            <person name="Wilkins M.J."/>
            <person name="Karaoz U."/>
            <person name="Brodie E.L."/>
            <person name="Williams K.H."/>
            <person name="Hubbard S.S."/>
            <person name="Banfield J.F."/>
        </authorList>
    </citation>
    <scope>NUCLEOTIDE SEQUENCE [LARGE SCALE GENOMIC DNA]</scope>
</reference>
<dbReference type="Pfam" id="PF01569">
    <property type="entry name" value="PAP2"/>
    <property type="match status" value="1"/>
</dbReference>